<dbReference type="GO" id="GO:0006986">
    <property type="term" value="P:response to unfolded protein"/>
    <property type="evidence" value="ECO:0007669"/>
    <property type="project" value="UniProtKB-KW"/>
</dbReference>
<comment type="similarity">
    <text evidence="2">Belongs to the bZIP family.</text>
</comment>
<evidence type="ECO:0000256" key="8">
    <source>
        <dbReference type="SAM" id="MobiDB-lite"/>
    </source>
</evidence>
<keyword evidence="11" id="KW-1185">Reference proteome</keyword>
<feature type="region of interest" description="Disordered" evidence="8">
    <location>
        <begin position="1"/>
        <end position="27"/>
    </location>
</feature>
<evidence type="ECO:0000313" key="10">
    <source>
        <dbReference type="EMBL" id="OLY84858.1"/>
    </source>
</evidence>
<dbReference type="Proteomes" id="UP000187455">
    <property type="component" value="Unassembled WGS sequence"/>
</dbReference>
<dbReference type="SMART" id="SM00338">
    <property type="entry name" value="BRLZ"/>
    <property type="match status" value="1"/>
</dbReference>
<evidence type="ECO:0000256" key="2">
    <source>
        <dbReference type="ARBA" id="ARBA00007163"/>
    </source>
</evidence>
<dbReference type="GO" id="GO:0045944">
    <property type="term" value="P:positive regulation of transcription by RNA polymerase II"/>
    <property type="evidence" value="ECO:0007669"/>
    <property type="project" value="InterPro"/>
</dbReference>
<feature type="compositionally biased region" description="Low complexity" evidence="8">
    <location>
        <begin position="316"/>
        <end position="327"/>
    </location>
</feature>
<dbReference type="EMBL" id="LSSL01000330">
    <property type="protein sequence ID" value="OLY84858.1"/>
    <property type="molecule type" value="Genomic_DNA"/>
</dbReference>
<evidence type="ECO:0000256" key="5">
    <source>
        <dbReference type="ARBA" id="ARBA00023163"/>
    </source>
</evidence>
<dbReference type="PRINTS" id="PR00043">
    <property type="entry name" value="LEUZIPPRJUN"/>
</dbReference>
<evidence type="ECO:0000256" key="1">
    <source>
        <dbReference type="ARBA" id="ARBA00004123"/>
    </source>
</evidence>
<evidence type="ECO:0000256" key="6">
    <source>
        <dbReference type="ARBA" id="ARBA00023230"/>
    </source>
</evidence>
<feature type="compositionally biased region" description="Polar residues" evidence="8">
    <location>
        <begin position="328"/>
        <end position="367"/>
    </location>
</feature>
<dbReference type="PROSITE" id="PS50217">
    <property type="entry name" value="BZIP"/>
    <property type="match status" value="1"/>
</dbReference>
<keyword evidence="4" id="KW-0238">DNA-binding</keyword>
<evidence type="ECO:0000256" key="7">
    <source>
        <dbReference type="ARBA" id="ARBA00023242"/>
    </source>
</evidence>
<evidence type="ECO:0000256" key="3">
    <source>
        <dbReference type="ARBA" id="ARBA00023015"/>
    </source>
</evidence>
<keyword evidence="5" id="KW-0804">Transcription</keyword>
<name>A0A1R0H6Z5_9FUNG</name>
<evidence type="ECO:0000259" key="9">
    <source>
        <dbReference type="PROSITE" id="PS50217"/>
    </source>
</evidence>
<dbReference type="InterPro" id="IPR044280">
    <property type="entry name" value="Hac1/HY5"/>
</dbReference>
<dbReference type="AlphaFoldDB" id="A0A1R0H6Z5"/>
<dbReference type="OrthoDB" id="295274at2759"/>
<dbReference type="GO" id="GO:0005634">
    <property type="term" value="C:nucleus"/>
    <property type="evidence" value="ECO:0007669"/>
    <property type="project" value="UniProtKB-SubCell"/>
</dbReference>
<organism evidence="10 11">
    <name type="scientific">Smittium mucronatum</name>
    <dbReference type="NCBI Taxonomy" id="133383"/>
    <lineage>
        <taxon>Eukaryota</taxon>
        <taxon>Fungi</taxon>
        <taxon>Fungi incertae sedis</taxon>
        <taxon>Zoopagomycota</taxon>
        <taxon>Kickxellomycotina</taxon>
        <taxon>Harpellomycetes</taxon>
        <taxon>Harpellales</taxon>
        <taxon>Legeriomycetaceae</taxon>
        <taxon>Smittium</taxon>
    </lineage>
</organism>
<dbReference type="PROSITE" id="PS00036">
    <property type="entry name" value="BZIP_BASIC"/>
    <property type="match status" value="1"/>
</dbReference>
<dbReference type="GO" id="GO:0000981">
    <property type="term" value="F:DNA-binding transcription factor activity, RNA polymerase II-specific"/>
    <property type="evidence" value="ECO:0007669"/>
    <property type="project" value="InterPro"/>
</dbReference>
<comment type="subcellular location">
    <subcellularLocation>
        <location evidence="1">Nucleus</location>
    </subcellularLocation>
</comment>
<dbReference type="InterPro" id="IPR004827">
    <property type="entry name" value="bZIP"/>
</dbReference>
<dbReference type="InterPro" id="IPR002112">
    <property type="entry name" value="Leuzip_Jun"/>
</dbReference>
<sequence>MSNIKDLVLNDSISSSRPFNSPHHYENYQAAIHPSALNQEDTSSIPRGPTISSARKLVYSHESKYSPEMPIVKGSRIDFNDCKSSSRDADYTSETRAYKRANLHENFPETYNGNSIKTLSNHLYHNHISDPADGRRFMKDSTPASWPYDKSSRQGAAPLSNGSSARSGPSYSEADVNSVGNNDDIVDEQVGSTFRTSNHYNHRKSISNDIVPNRSPLPRISSYVNDSSPYQHHYPASPNRSVSKSGSYQSLAHQERAYYYNSRSDLTYSAKRAYVDDKQNESFGFEKKPLGHPYTNHILSLPNSSSPQSPPFRYPQTTQRTTSYSQSHYASPQTHANSGGLSQKPNSSDNSKLASSPQLKDSNSSSAVDKHERRLQRNRIAAKECRLRKKNYIFGLESRINELQKTNASLLSRINDLEEQIAQK</sequence>
<feature type="compositionally biased region" description="Polar residues" evidence="8">
    <location>
        <begin position="238"/>
        <end position="249"/>
    </location>
</feature>
<gene>
    <name evidence="10" type="ORF">AYI68_g970</name>
</gene>
<keyword evidence="6" id="KW-0834">Unfolded protein response</keyword>
<feature type="domain" description="BZIP" evidence="9">
    <location>
        <begin position="368"/>
        <end position="424"/>
    </location>
</feature>
<keyword evidence="3" id="KW-0805">Transcription regulation</keyword>
<comment type="caution">
    <text evidence="10">The sequence shown here is derived from an EMBL/GenBank/DDBJ whole genome shotgun (WGS) entry which is preliminary data.</text>
</comment>
<proteinExistence type="inferred from homology"/>
<dbReference type="Pfam" id="PF00170">
    <property type="entry name" value="bZIP_1"/>
    <property type="match status" value="1"/>
</dbReference>
<dbReference type="Gene3D" id="1.20.5.170">
    <property type="match status" value="1"/>
</dbReference>
<evidence type="ECO:0000313" key="11">
    <source>
        <dbReference type="Proteomes" id="UP000187455"/>
    </source>
</evidence>
<dbReference type="InterPro" id="IPR046347">
    <property type="entry name" value="bZIP_sf"/>
</dbReference>
<reference evidence="10 11" key="1">
    <citation type="journal article" date="2016" name="Mol. Biol. Evol.">
        <title>Genome-Wide Survey of Gut Fungi (Harpellales) Reveals the First Horizontally Transferred Ubiquitin Gene from a Mosquito Host.</title>
        <authorList>
            <person name="Wang Y."/>
            <person name="White M.M."/>
            <person name="Kvist S."/>
            <person name="Moncalvo J.M."/>
        </authorList>
    </citation>
    <scope>NUCLEOTIDE SEQUENCE [LARGE SCALE GENOMIC DNA]</scope>
    <source>
        <strain evidence="10 11">ALG-7-W6</strain>
    </source>
</reference>
<accession>A0A1R0H6Z5</accession>
<feature type="region of interest" description="Disordered" evidence="8">
    <location>
        <begin position="134"/>
        <end position="185"/>
    </location>
</feature>
<keyword evidence="7" id="KW-0539">Nucleus</keyword>
<dbReference type="SUPFAM" id="SSF57959">
    <property type="entry name" value="Leucine zipper domain"/>
    <property type="match status" value="1"/>
</dbReference>
<feature type="compositionally biased region" description="Polar residues" evidence="8">
    <location>
        <begin position="160"/>
        <end position="170"/>
    </location>
</feature>
<feature type="region of interest" description="Disordered" evidence="8">
    <location>
        <begin position="285"/>
        <end position="375"/>
    </location>
</feature>
<dbReference type="CDD" id="cd14687">
    <property type="entry name" value="bZIP_ATF2"/>
    <property type="match status" value="1"/>
</dbReference>
<feature type="region of interest" description="Disordered" evidence="8">
    <location>
        <begin position="205"/>
        <end position="249"/>
    </location>
</feature>
<dbReference type="GO" id="GO:0003677">
    <property type="term" value="F:DNA binding"/>
    <property type="evidence" value="ECO:0007669"/>
    <property type="project" value="UniProtKB-KW"/>
</dbReference>
<evidence type="ECO:0000256" key="4">
    <source>
        <dbReference type="ARBA" id="ARBA00023125"/>
    </source>
</evidence>
<dbReference type="PANTHER" id="PTHR46714:SF6">
    <property type="entry name" value="TRANSCRIPTIONAL ACTIVATOR HAC1"/>
    <property type="match status" value="1"/>
</dbReference>
<protein>
    <submittedName>
        <fullName evidence="10">Cyclic AMP-responsive element-binding protein 1</fullName>
    </submittedName>
</protein>
<dbReference type="STRING" id="133383.A0A1R0H6Z5"/>
<dbReference type="PANTHER" id="PTHR46714">
    <property type="entry name" value="TRANSCRIPTIONAL ACTIVATOR HAC1"/>
    <property type="match status" value="1"/>
</dbReference>